<name>A0AA97D0H7_9ACTN</name>
<dbReference type="InterPro" id="IPR006379">
    <property type="entry name" value="HAD-SF_hydro_IIB"/>
</dbReference>
<dbReference type="EMBL" id="CP128986">
    <property type="protein sequence ID" value="WOC14431.1"/>
    <property type="molecule type" value="Genomic_DNA"/>
</dbReference>
<sequence length="265" mass="29044">MDTSKLSGMPDGVTRDGKSYQLVMFDLDDTLAPSKTPMSDEMVRLFTDLLATSKACIISGGQYGQFQSQVLDRLGDFPDKANLHLMPTNGTRYVRWSGTEWETVYAEDLSTQQKDEAMRVVEEGARSLGLWESKTWGPILEDRGSQVTFSALGQSAPVDAKAAWDPDGRKKEALRAYAAERLPELEVRSGGSTSVDITAKGIDKAFGARRLMDILNLDIADILFYGDRLDEGGNDRPVADLGIDSVQVHGWEDTFGKLGAVVRGL</sequence>
<dbReference type="SFLD" id="SFLDG01140">
    <property type="entry name" value="C2.B:_Phosphomannomutase_and_P"/>
    <property type="match status" value="1"/>
</dbReference>
<dbReference type="Gene3D" id="3.40.50.1000">
    <property type="entry name" value="HAD superfamily/HAD-like"/>
    <property type="match status" value="1"/>
</dbReference>
<evidence type="ECO:0008006" key="2">
    <source>
        <dbReference type="Google" id="ProtNLM"/>
    </source>
</evidence>
<dbReference type="SFLD" id="SFLDS00003">
    <property type="entry name" value="Haloacid_Dehalogenase"/>
    <property type="match status" value="1"/>
</dbReference>
<dbReference type="InterPro" id="IPR036412">
    <property type="entry name" value="HAD-like_sf"/>
</dbReference>
<dbReference type="InterPro" id="IPR043169">
    <property type="entry name" value="PMM_cap"/>
</dbReference>
<proteinExistence type="predicted"/>
<gene>
    <name evidence="1" type="ORF">MP11Mi_35530</name>
</gene>
<accession>A0AA97D0H7</accession>
<dbReference type="InterPro" id="IPR023214">
    <property type="entry name" value="HAD_sf"/>
</dbReference>
<organism evidence="1">
    <name type="scientific">Gordonia sp. MP11Mi</name>
    <dbReference type="NCBI Taxonomy" id="3022769"/>
    <lineage>
        <taxon>Bacteria</taxon>
        <taxon>Bacillati</taxon>
        <taxon>Actinomycetota</taxon>
        <taxon>Actinomycetes</taxon>
        <taxon>Mycobacteriales</taxon>
        <taxon>Gordoniaceae</taxon>
        <taxon>Gordonia</taxon>
    </lineage>
</organism>
<reference evidence="1" key="1">
    <citation type="submission" date="2023-06" db="EMBL/GenBank/DDBJ databases">
        <title>Gordonia sp. nov. and Pseudochrobactrum sp. nov., two species isolated from the burying beetle Nicrophorus vespilloides.</title>
        <authorList>
            <person name="Poehlein A."/>
            <person name="Guzman J."/>
            <person name="Daniel R."/>
            <person name="Vilcinskas A."/>
        </authorList>
    </citation>
    <scope>NUCLEOTIDE SEQUENCE</scope>
    <source>
        <strain evidence="1">MP11Mi</strain>
    </source>
</reference>
<dbReference type="NCBIfam" id="TIGR01484">
    <property type="entry name" value="HAD-SF-IIB"/>
    <property type="match status" value="1"/>
</dbReference>
<dbReference type="Gene3D" id="3.30.1240.20">
    <property type="match status" value="1"/>
</dbReference>
<protein>
    <recommendedName>
        <fullName evidence="2">Phosphomannomutase</fullName>
    </recommendedName>
</protein>
<dbReference type="GO" id="GO:0016791">
    <property type="term" value="F:phosphatase activity"/>
    <property type="evidence" value="ECO:0007669"/>
    <property type="project" value="UniProtKB-ARBA"/>
</dbReference>
<dbReference type="AlphaFoldDB" id="A0AA97D0H7"/>
<dbReference type="SFLD" id="SFLDG01143">
    <property type="entry name" value="C2.B.3:_Phosphomannomutase_Lik"/>
    <property type="match status" value="1"/>
</dbReference>
<dbReference type="SUPFAM" id="SSF56784">
    <property type="entry name" value="HAD-like"/>
    <property type="match status" value="1"/>
</dbReference>
<evidence type="ECO:0000313" key="1">
    <source>
        <dbReference type="EMBL" id="WOC14431.1"/>
    </source>
</evidence>